<dbReference type="InterPro" id="IPR058163">
    <property type="entry name" value="LysR-type_TF_proteobact-type"/>
</dbReference>
<dbReference type="Proteomes" id="UP000471026">
    <property type="component" value="Unassembled WGS sequence"/>
</dbReference>
<sequence length="298" mass="32263">MQLQGGFHVDRGTVDEQGFLRGERQDALVRSDGAWEPTDLGRQFVSAAEGIERALDSLALESGGAGGGVKGLVRVLAPDGLGGIAVGEAMRRLSETHPGVRLEMINAARRPSANLVGIDVSVVVGRPEVSRNESFHLADYFLGLYASAAYVERHPVIESPAQLQEHPLLYFIESMQDVPELIDPVRHLPRMHQSIGATSSMVHVELTRSGAGIGLLPCYLADRAGDLVRLFPEEFAFRASYWAVSRPDLLKRPAVKAVMDALRAAVEDMKDELAASAGTGRARPRSERRGPRANALAR</sequence>
<comment type="caution">
    <text evidence="4">The sequence shown here is derived from an EMBL/GenBank/DDBJ whole genome shotgun (WGS) entry which is preliminary data.</text>
</comment>
<evidence type="ECO:0000259" key="3">
    <source>
        <dbReference type="Pfam" id="PF03466"/>
    </source>
</evidence>
<comment type="similarity">
    <text evidence="1">Belongs to the LysR transcriptional regulatory family.</text>
</comment>
<dbReference type="InterPro" id="IPR005119">
    <property type="entry name" value="LysR_subst-bd"/>
</dbReference>
<reference evidence="4 5" key="1">
    <citation type="submission" date="2019-11" db="EMBL/GenBank/DDBJ databases">
        <title>Draft genome sequence of Kocuria indica DP-K7, a methyl red degrading Actinobacterium.</title>
        <authorList>
            <person name="Kumaran S."/>
            <person name="Tischler D."/>
            <person name="Ngo A.C.R."/>
            <person name="Schultes F."/>
        </authorList>
    </citation>
    <scope>NUCLEOTIDE SEQUENCE [LARGE SCALE GENOMIC DNA]</scope>
    <source>
        <strain evidence="4 5">DP-K7</strain>
    </source>
</reference>
<gene>
    <name evidence="4" type="ORF">GKZ75_02395</name>
</gene>
<dbReference type="PANTHER" id="PTHR30537:SF3">
    <property type="entry name" value="TRANSCRIPTIONAL REGULATORY PROTEIN"/>
    <property type="match status" value="1"/>
</dbReference>
<evidence type="ECO:0000256" key="2">
    <source>
        <dbReference type="SAM" id="MobiDB-lite"/>
    </source>
</evidence>
<evidence type="ECO:0000313" key="5">
    <source>
        <dbReference type="Proteomes" id="UP000471026"/>
    </source>
</evidence>
<proteinExistence type="inferred from homology"/>
<dbReference type="GO" id="GO:0003700">
    <property type="term" value="F:DNA-binding transcription factor activity"/>
    <property type="evidence" value="ECO:0007669"/>
    <property type="project" value="TreeGrafter"/>
</dbReference>
<dbReference type="GO" id="GO:0006351">
    <property type="term" value="P:DNA-templated transcription"/>
    <property type="evidence" value="ECO:0007669"/>
    <property type="project" value="TreeGrafter"/>
</dbReference>
<dbReference type="SUPFAM" id="SSF53850">
    <property type="entry name" value="Periplasmic binding protein-like II"/>
    <property type="match status" value="1"/>
</dbReference>
<evidence type="ECO:0000313" key="4">
    <source>
        <dbReference type="EMBL" id="NDO77115.1"/>
    </source>
</evidence>
<dbReference type="GO" id="GO:0043565">
    <property type="term" value="F:sequence-specific DNA binding"/>
    <property type="evidence" value="ECO:0007669"/>
    <property type="project" value="TreeGrafter"/>
</dbReference>
<dbReference type="RefSeq" id="WP_162228622.1">
    <property type="nucleotide sequence ID" value="NZ_WMHZ01000002.1"/>
</dbReference>
<dbReference type="PANTHER" id="PTHR30537">
    <property type="entry name" value="HTH-TYPE TRANSCRIPTIONAL REGULATOR"/>
    <property type="match status" value="1"/>
</dbReference>
<accession>A0A6N9QV93</accession>
<organism evidence="4 5">
    <name type="scientific">Kocuria marina subsp. indica</name>
    <dbReference type="NCBI Taxonomy" id="1049583"/>
    <lineage>
        <taxon>Bacteria</taxon>
        <taxon>Bacillati</taxon>
        <taxon>Actinomycetota</taxon>
        <taxon>Actinomycetes</taxon>
        <taxon>Micrococcales</taxon>
        <taxon>Micrococcaceae</taxon>
        <taxon>Kocuria</taxon>
    </lineage>
</organism>
<feature type="domain" description="LysR substrate-binding" evidence="3">
    <location>
        <begin position="67"/>
        <end position="265"/>
    </location>
</feature>
<dbReference type="EMBL" id="WMHZ01000002">
    <property type="protein sequence ID" value="NDO77115.1"/>
    <property type="molecule type" value="Genomic_DNA"/>
</dbReference>
<feature type="region of interest" description="Disordered" evidence="2">
    <location>
        <begin position="274"/>
        <end position="298"/>
    </location>
</feature>
<dbReference type="Pfam" id="PF03466">
    <property type="entry name" value="LysR_substrate"/>
    <property type="match status" value="1"/>
</dbReference>
<protein>
    <submittedName>
        <fullName evidence="4">LysR family transcriptional regulator</fullName>
    </submittedName>
</protein>
<dbReference type="AlphaFoldDB" id="A0A6N9QV93"/>
<dbReference type="Gene3D" id="3.40.190.290">
    <property type="match status" value="1"/>
</dbReference>
<evidence type="ECO:0000256" key="1">
    <source>
        <dbReference type="ARBA" id="ARBA00009437"/>
    </source>
</evidence>
<name>A0A6N9QV93_9MICC</name>